<dbReference type="Gramene" id="ONIVA05G15220.1">
    <property type="protein sequence ID" value="ONIVA05G15220.1"/>
    <property type="gene ID" value="ONIVA05G15220"/>
</dbReference>
<protein>
    <submittedName>
        <fullName evidence="2">Uncharacterized protein</fullName>
    </submittedName>
</protein>
<dbReference type="AlphaFoldDB" id="A0A0E0HDS1"/>
<organism evidence="2">
    <name type="scientific">Oryza nivara</name>
    <name type="common">Indian wild rice</name>
    <name type="synonym">Oryza sativa f. spontanea</name>
    <dbReference type="NCBI Taxonomy" id="4536"/>
    <lineage>
        <taxon>Eukaryota</taxon>
        <taxon>Viridiplantae</taxon>
        <taxon>Streptophyta</taxon>
        <taxon>Embryophyta</taxon>
        <taxon>Tracheophyta</taxon>
        <taxon>Spermatophyta</taxon>
        <taxon>Magnoliopsida</taxon>
        <taxon>Liliopsida</taxon>
        <taxon>Poales</taxon>
        <taxon>Poaceae</taxon>
        <taxon>BOP clade</taxon>
        <taxon>Oryzoideae</taxon>
        <taxon>Oryzeae</taxon>
        <taxon>Oryzinae</taxon>
        <taxon>Oryza</taxon>
    </lineage>
</organism>
<keyword evidence="3" id="KW-1185">Reference proteome</keyword>
<feature type="region of interest" description="Disordered" evidence="1">
    <location>
        <begin position="1"/>
        <end position="28"/>
    </location>
</feature>
<evidence type="ECO:0000256" key="1">
    <source>
        <dbReference type="SAM" id="MobiDB-lite"/>
    </source>
</evidence>
<dbReference type="EnsemblPlants" id="ONIVA05G15220.1">
    <property type="protein sequence ID" value="ONIVA05G15220.1"/>
    <property type="gene ID" value="ONIVA05G15220"/>
</dbReference>
<accession>A0A0E0HDS1</accession>
<proteinExistence type="predicted"/>
<evidence type="ECO:0000313" key="3">
    <source>
        <dbReference type="Proteomes" id="UP000006591"/>
    </source>
</evidence>
<dbReference type="HOGENOM" id="CLU_2908024_0_0_1"/>
<dbReference type="Proteomes" id="UP000006591">
    <property type="component" value="Chromosome 5"/>
</dbReference>
<reference evidence="2" key="2">
    <citation type="submission" date="2018-04" db="EMBL/GenBank/DDBJ databases">
        <title>OnivRS2 (Oryza nivara Reference Sequence Version 2).</title>
        <authorList>
            <person name="Zhang J."/>
            <person name="Kudrna D."/>
            <person name="Lee S."/>
            <person name="Talag J."/>
            <person name="Rajasekar S."/>
            <person name="Welchert J."/>
            <person name="Hsing Y.-I."/>
            <person name="Wing R.A."/>
        </authorList>
    </citation>
    <scope>NUCLEOTIDE SEQUENCE [LARGE SCALE GENOMIC DNA]</scope>
    <source>
        <strain evidence="2">SL10</strain>
    </source>
</reference>
<evidence type="ECO:0000313" key="2">
    <source>
        <dbReference type="EnsemblPlants" id="ONIVA05G15220.1"/>
    </source>
</evidence>
<sequence>MAPSSSAKTIASTLSRSSPRPGQDLAIGGEELHKVGFLSRPGRRDVAAANCFPMHTGQRSSS</sequence>
<name>A0A0E0HDS1_ORYNI</name>
<reference evidence="2" key="1">
    <citation type="submission" date="2015-04" db="UniProtKB">
        <authorList>
            <consortium name="EnsemblPlants"/>
        </authorList>
    </citation>
    <scope>IDENTIFICATION</scope>
    <source>
        <strain evidence="2">SL10</strain>
    </source>
</reference>
<feature type="compositionally biased region" description="Polar residues" evidence="1">
    <location>
        <begin position="1"/>
        <end position="20"/>
    </location>
</feature>